<dbReference type="Pfam" id="PF00550">
    <property type="entry name" value="PP-binding"/>
    <property type="match status" value="1"/>
</dbReference>
<name>A0A646I475_9ACTN</name>
<dbReference type="PROSITE" id="PS50075">
    <property type="entry name" value="CARRIER"/>
    <property type="match status" value="1"/>
</dbReference>
<evidence type="ECO:0000259" key="4">
    <source>
        <dbReference type="PROSITE" id="PS50075"/>
    </source>
</evidence>
<protein>
    <recommendedName>
        <fullName evidence="4">Carrier domain-containing protein</fullName>
    </recommendedName>
</protein>
<reference evidence="5" key="1">
    <citation type="submission" date="2019-10" db="EMBL/GenBank/DDBJ databases">
        <title>Streptomyces sp. nov., a novel actinobacterium isolated from alkaline environment.</title>
        <authorList>
            <person name="Golinska P."/>
        </authorList>
    </citation>
    <scope>NUCLEOTIDE SEQUENCE</scope>
    <source>
        <strain evidence="5">IF17</strain>
    </source>
</reference>
<dbReference type="InterPro" id="IPR036736">
    <property type="entry name" value="ACP-like_sf"/>
</dbReference>
<sequence>MPFPRPAIQEMPGPSHGCEAASARPVGGSTEEEGALMSTDVAAVDRTLAMIWTEVLGEDAGSGEVTFFEAGGESISATLMVSRIEDELDVRLEVGDIFEEDPDLSGLRRLVTAGAGNHRDS</sequence>
<evidence type="ECO:0000256" key="2">
    <source>
        <dbReference type="ARBA" id="ARBA00022553"/>
    </source>
</evidence>
<dbReference type="Gene3D" id="1.10.1200.10">
    <property type="entry name" value="ACP-like"/>
    <property type="match status" value="1"/>
</dbReference>
<evidence type="ECO:0000256" key="3">
    <source>
        <dbReference type="SAM" id="MobiDB-lite"/>
    </source>
</evidence>
<dbReference type="InterPro" id="IPR006162">
    <property type="entry name" value="Ppantetheine_attach_site"/>
</dbReference>
<dbReference type="OrthoDB" id="3483265at2"/>
<feature type="region of interest" description="Disordered" evidence="3">
    <location>
        <begin position="1"/>
        <end position="33"/>
    </location>
</feature>
<gene>
    <name evidence="5" type="ORF">FNX48_001760</name>
</gene>
<keyword evidence="1" id="KW-0596">Phosphopantetheine</keyword>
<dbReference type="InterPro" id="IPR009081">
    <property type="entry name" value="PP-bd_ACP"/>
</dbReference>
<dbReference type="AlphaFoldDB" id="A0A646I475"/>
<dbReference type="SUPFAM" id="SSF47336">
    <property type="entry name" value="ACP-like"/>
    <property type="match status" value="1"/>
</dbReference>
<feature type="domain" description="Carrier" evidence="4">
    <location>
        <begin position="39"/>
        <end position="115"/>
    </location>
</feature>
<accession>A0A646I475</accession>
<evidence type="ECO:0000313" key="5">
    <source>
        <dbReference type="EMBL" id="MQS05950.1"/>
    </source>
</evidence>
<dbReference type="Proteomes" id="UP000315516">
    <property type="component" value="Unassembled WGS sequence"/>
</dbReference>
<dbReference type="EMBL" id="VJYJ02000019">
    <property type="protein sequence ID" value="MQS05950.1"/>
    <property type="molecule type" value="Genomic_DNA"/>
</dbReference>
<comment type="caution">
    <text evidence="5">The sequence shown here is derived from an EMBL/GenBank/DDBJ whole genome shotgun (WGS) entry which is preliminary data.</text>
</comment>
<keyword evidence="2" id="KW-0597">Phosphoprotein</keyword>
<proteinExistence type="predicted"/>
<dbReference type="PROSITE" id="PS00012">
    <property type="entry name" value="PHOSPHOPANTETHEINE"/>
    <property type="match status" value="1"/>
</dbReference>
<evidence type="ECO:0000256" key="1">
    <source>
        <dbReference type="ARBA" id="ARBA00022450"/>
    </source>
</evidence>
<organism evidence="5">
    <name type="scientific">Streptomyces alkaliphilus</name>
    <dbReference type="NCBI Taxonomy" id="1472722"/>
    <lineage>
        <taxon>Bacteria</taxon>
        <taxon>Bacillati</taxon>
        <taxon>Actinomycetota</taxon>
        <taxon>Actinomycetes</taxon>
        <taxon>Kitasatosporales</taxon>
        <taxon>Streptomycetaceae</taxon>
        <taxon>Streptomyces</taxon>
    </lineage>
</organism>